<feature type="domain" description="CS" evidence="2">
    <location>
        <begin position="1"/>
        <end position="90"/>
    </location>
</feature>
<comment type="similarity">
    <text evidence="1">Belongs to the SHQ1 family.</text>
</comment>
<keyword evidence="4" id="KW-1185">Reference proteome</keyword>
<evidence type="ECO:0000259" key="2">
    <source>
        <dbReference type="PROSITE" id="PS51203"/>
    </source>
</evidence>
<dbReference type="PANTHER" id="PTHR12967:SF0">
    <property type="entry name" value="PROTEIN SHQ1 HOMOLOG"/>
    <property type="match status" value="1"/>
</dbReference>
<dbReference type="InterPro" id="IPR039742">
    <property type="entry name" value="Shq1"/>
</dbReference>
<gene>
    <name evidence="3" type="ORF">ECRASSUSDP1_LOCUS10816</name>
</gene>
<dbReference type="EMBL" id="CAMPGE010010667">
    <property type="protein sequence ID" value="CAI2369515.1"/>
    <property type="molecule type" value="Genomic_DNA"/>
</dbReference>
<dbReference type="Gene3D" id="2.60.40.790">
    <property type="match status" value="1"/>
</dbReference>
<protein>
    <recommendedName>
        <fullName evidence="2">CS domain-containing protein</fullName>
    </recommendedName>
</protein>
<evidence type="ECO:0000313" key="4">
    <source>
        <dbReference type="Proteomes" id="UP001295684"/>
    </source>
</evidence>
<comment type="caution">
    <text evidence="3">The sequence shown here is derived from an EMBL/GenBank/DDBJ whole genome shotgun (WGS) entry which is preliminary data.</text>
</comment>
<dbReference type="InterPro" id="IPR007009">
    <property type="entry name" value="Shq1_C"/>
</dbReference>
<organism evidence="3 4">
    <name type="scientific">Euplotes crassus</name>
    <dbReference type="NCBI Taxonomy" id="5936"/>
    <lineage>
        <taxon>Eukaryota</taxon>
        <taxon>Sar</taxon>
        <taxon>Alveolata</taxon>
        <taxon>Ciliophora</taxon>
        <taxon>Intramacronucleata</taxon>
        <taxon>Spirotrichea</taxon>
        <taxon>Hypotrichia</taxon>
        <taxon>Euplotida</taxon>
        <taxon>Euplotidae</taxon>
        <taxon>Moneuplotes</taxon>
    </lineage>
</organism>
<dbReference type="GO" id="GO:0000493">
    <property type="term" value="P:box H/ACA snoRNP assembly"/>
    <property type="evidence" value="ECO:0007669"/>
    <property type="project" value="InterPro"/>
</dbReference>
<accession>A0AAD1UM99</accession>
<reference evidence="3" key="1">
    <citation type="submission" date="2023-07" db="EMBL/GenBank/DDBJ databases">
        <authorList>
            <consortium name="AG Swart"/>
            <person name="Singh M."/>
            <person name="Singh A."/>
            <person name="Seah K."/>
            <person name="Emmerich C."/>
        </authorList>
    </citation>
    <scope>NUCLEOTIDE SEQUENCE</scope>
    <source>
        <strain evidence="3">DP1</strain>
    </source>
</reference>
<dbReference type="AlphaFoldDB" id="A0AAD1UM99"/>
<name>A0AAD1UM99_EUPCR</name>
<evidence type="ECO:0000256" key="1">
    <source>
        <dbReference type="ARBA" id="ARBA00005607"/>
    </source>
</evidence>
<dbReference type="Pfam" id="PF04925">
    <property type="entry name" value="SHQ1"/>
    <property type="match status" value="1"/>
</dbReference>
<dbReference type="PROSITE" id="PS51203">
    <property type="entry name" value="CS"/>
    <property type="match status" value="1"/>
</dbReference>
<dbReference type="InterPro" id="IPR048696">
    <property type="entry name" value="SHQ1-like_CS"/>
</dbReference>
<dbReference type="Pfam" id="PF21413">
    <property type="entry name" value="SHQ1-like_CS"/>
    <property type="match status" value="1"/>
</dbReference>
<dbReference type="GO" id="GO:0005737">
    <property type="term" value="C:cytoplasm"/>
    <property type="evidence" value="ECO:0007669"/>
    <property type="project" value="TreeGrafter"/>
</dbReference>
<dbReference type="InterPro" id="IPR008978">
    <property type="entry name" value="HSP20-like_chaperone"/>
</dbReference>
<proteinExistence type="inferred from homology"/>
<dbReference type="InterPro" id="IPR007052">
    <property type="entry name" value="CS_dom"/>
</dbReference>
<sequence length="452" mass="53602">MVTPVFRIDQDDNMLYIIMIVKYAKISNAEFEILDNNFRFYLKPYSLNLTFSGKLKETGEENKSEYDIEKHQLKCQIEKMTKGEHFENLDMVTSLLSKMPAPREDLNEEEKQEILKTATDHNRPLVEVISSTNNDEEMEMEEVKGPVPTMEDMDFKLIKKYTYGFNNLYQEVFTHRQEELHEFAEIDPEKIPIEERLDKMHAMDKEKFDDERYVADTYEVNKEEVKEIIDQEHPYEVYLAVDELEDVTKRLENMTLNSEDQILTNKEIEECLKLRNREYLIDKSSPNLPMQCIEILYAYLYDFRANRFGDSCESPWTISKLSGALSYFVDYNGYKIADIMKICFRKALIYPLYRNFDLCRVVQQDLVNVLRIGKKLIVKIFLQIKSMNERRECGFLLNKIFINDFIVWIQQVNDVHIAHILKEIESLEVSKTDLDLGLEEIDKFVAEHVDYQ</sequence>
<dbReference type="GO" id="GO:0051082">
    <property type="term" value="F:unfolded protein binding"/>
    <property type="evidence" value="ECO:0007669"/>
    <property type="project" value="TreeGrafter"/>
</dbReference>
<evidence type="ECO:0000313" key="3">
    <source>
        <dbReference type="EMBL" id="CAI2369515.1"/>
    </source>
</evidence>
<dbReference type="GO" id="GO:0005654">
    <property type="term" value="C:nucleoplasm"/>
    <property type="evidence" value="ECO:0007669"/>
    <property type="project" value="TreeGrafter"/>
</dbReference>
<dbReference type="Proteomes" id="UP001295684">
    <property type="component" value="Unassembled WGS sequence"/>
</dbReference>
<dbReference type="PANTHER" id="PTHR12967">
    <property type="entry name" value="PROTEIN SHQ1 HOMOLOG"/>
    <property type="match status" value="1"/>
</dbReference>